<reference evidence="2 3" key="1">
    <citation type="submission" date="2019-10" db="EMBL/GenBank/DDBJ databases">
        <title>Whole genome shotgun sequence of Acrocarpospora macrocephala NBRC 16266.</title>
        <authorList>
            <person name="Ichikawa N."/>
            <person name="Kimura A."/>
            <person name="Kitahashi Y."/>
            <person name="Komaki H."/>
            <person name="Oguchi A."/>
        </authorList>
    </citation>
    <scope>NUCLEOTIDE SEQUENCE [LARGE SCALE GENOMIC DNA]</scope>
    <source>
        <strain evidence="2 3">NBRC 16266</strain>
    </source>
</reference>
<protein>
    <submittedName>
        <fullName evidence="2">Uncharacterized protein</fullName>
    </submittedName>
</protein>
<comment type="caution">
    <text evidence="2">The sequence shown here is derived from an EMBL/GenBank/DDBJ whole genome shotgun (WGS) entry which is preliminary data.</text>
</comment>
<organism evidence="2 3">
    <name type="scientific">Acrocarpospora macrocephala</name>
    <dbReference type="NCBI Taxonomy" id="150177"/>
    <lineage>
        <taxon>Bacteria</taxon>
        <taxon>Bacillati</taxon>
        <taxon>Actinomycetota</taxon>
        <taxon>Actinomycetes</taxon>
        <taxon>Streptosporangiales</taxon>
        <taxon>Streptosporangiaceae</taxon>
        <taxon>Acrocarpospora</taxon>
    </lineage>
</organism>
<sequence>MGGPGPADADSAGTQEGGEDAVARGLAWMAVPDAEIDDAALELAAAVPADTALTRATTRPIPARDQPTGDQLVRRRRNRTLGPNLVHAPLLRLVPTRPDGRAYHGDEEAKDIAAPVVSPAVGTFWEGDRHVSAVEPHDRGST</sequence>
<dbReference type="Proteomes" id="UP000331127">
    <property type="component" value="Unassembled WGS sequence"/>
</dbReference>
<name>A0A5M3WXK6_9ACTN</name>
<evidence type="ECO:0000256" key="1">
    <source>
        <dbReference type="SAM" id="MobiDB-lite"/>
    </source>
</evidence>
<dbReference type="AlphaFoldDB" id="A0A5M3WXK6"/>
<proteinExistence type="predicted"/>
<keyword evidence="3" id="KW-1185">Reference proteome</keyword>
<feature type="region of interest" description="Disordered" evidence="1">
    <location>
        <begin position="1"/>
        <end position="20"/>
    </location>
</feature>
<gene>
    <name evidence="2" type="ORF">Amac_056480</name>
</gene>
<feature type="compositionally biased region" description="Low complexity" evidence="1">
    <location>
        <begin position="1"/>
        <end position="13"/>
    </location>
</feature>
<feature type="region of interest" description="Disordered" evidence="1">
    <location>
        <begin position="52"/>
        <end position="81"/>
    </location>
</feature>
<dbReference type="EMBL" id="BLAE01000034">
    <property type="protein sequence ID" value="GES12051.1"/>
    <property type="molecule type" value="Genomic_DNA"/>
</dbReference>
<evidence type="ECO:0000313" key="3">
    <source>
        <dbReference type="Proteomes" id="UP000331127"/>
    </source>
</evidence>
<accession>A0A5M3WXK6</accession>
<evidence type="ECO:0000313" key="2">
    <source>
        <dbReference type="EMBL" id="GES12051.1"/>
    </source>
</evidence>